<dbReference type="STRING" id="554055.A0A2P6VBF9"/>
<feature type="transmembrane region" description="Helical" evidence="2">
    <location>
        <begin position="220"/>
        <end position="245"/>
    </location>
</feature>
<dbReference type="Proteomes" id="UP000239649">
    <property type="component" value="Unassembled WGS sequence"/>
</dbReference>
<organism evidence="3 4">
    <name type="scientific">Micractinium conductrix</name>
    <dbReference type="NCBI Taxonomy" id="554055"/>
    <lineage>
        <taxon>Eukaryota</taxon>
        <taxon>Viridiplantae</taxon>
        <taxon>Chlorophyta</taxon>
        <taxon>core chlorophytes</taxon>
        <taxon>Trebouxiophyceae</taxon>
        <taxon>Chlorellales</taxon>
        <taxon>Chlorellaceae</taxon>
        <taxon>Chlorella clade</taxon>
        <taxon>Micractinium</taxon>
    </lineage>
</organism>
<keyword evidence="2" id="KW-0472">Membrane</keyword>
<sequence>MEVLYIGIEQRFLLSVPVSSCRVEGCGGTFAPSSFSVGCFPATPNASWDVAQTSGMYERRWFDLQLLQLCDSLTFAGRVAAVYSLATVVHKQHELNGCSAPLGWEHMKRQLGEALMEYGYLQCATIKLAALGVQGCEERPLSSCAACDGAPVHINMDFNFSLCHNAKCGTSDVQLPPPNSQHYLRGEAVNQLLLESSVGVTMCRHSVVAHVMDIGTGERYIYAAIMLYMLMVQHALQVVVVWYDINCKFGPWFKRWAVAKAVLLPVLQCAAAVLFPLPVWHRYAHSAACQGRNNALYAQGVGRQYHERAETLWAWLGALGIITQYMTQRNRWGRIERALQLWNQRQADRIVPLLCSMQASTEEAAAAASRATAATALNKLAERAATVHGLPAPQLPPKAEYASVRLQCAFIAPTLAPTAAHLPPPINVFRGGSAALDRLAPGPAALRSLEARRRQLAGTQFDGAEPALDSQEFAAAVAELAQWDIKRLQAALTHSAQQVQLQEELIPRLTGRPGEQAKLRRTKQVLKQRMAPEVGRLVRWLAGGYAGFDLLPTRLQAHAASVGDAHIWSTDAICSGAYPWESNASATSISSQAMPGTDTAEQLITRLRTHTCELHRATEELELLKAERTRCLAYLERQHAAIDAALQQVSQRTGALHRGGPAPACTSFAARQPTTNAQRMQEVQYCKGLELLLGERLRQATVQLQAARQAFVDGSWEDCSCDIYDDIYIDEEDTAM</sequence>
<gene>
    <name evidence="3" type="ORF">C2E20_5343</name>
</gene>
<proteinExistence type="predicted"/>
<dbReference type="EMBL" id="LHPF02000015">
    <property type="protein sequence ID" value="PSC71430.1"/>
    <property type="molecule type" value="Genomic_DNA"/>
</dbReference>
<name>A0A2P6VBF9_9CHLO</name>
<comment type="caution">
    <text evidence="3">The sequence shown here is derived from an EMBL/GenBank/DDBJ whole genome shotgun (WGS) entry which is preliminary data.</text>
</comment>
<keyword evidence="4" id="KW-1185">Reference proteome</keyword>
<accession>A0A2P6VBF9</accession>
<dbReference type="Pfam" id="PF18758">
    <property type="entry name" value="KDZ"/>
    <property type="match status" value="1"/>
</dbReference>
<reference evidence="3 4" key="1">
    <citation type="journal article" date="2018" name="Plant J.">
        <title>Genome sequences of Chlorella sorokiniana UTEX 1602 and Micractinium conductrix SAG 241.80: implications to maltose excretion by a green alga.</title>
        <authorList>
            <person name="Arriola M.B."/>
            <person name="Velmurugan N."/>
            <person name="Zhang Y."/>
            <person name="Plunkett M.H."/>
            <person name="Hondzo H."/>
            <person name="Barney B.M."/>
        </authorList>
    </citation>
    <scope>NUCLEOTIDE SEQUENCE [LARGE SCALE GENOMIC DNA]</scope>
    <source>
        <strain evidence="3 4">SAG 241.80</strain>
    </source>
</reference>
<evidence type="ECO:0000256" key="2">
    <source>
        <dbReference type="SAM" id="Phobius"/>
    </source>
</evidence>
<dbReference type="OrthoDB" id="519104at2759"/>
<keyword evidence="2" id="KW-0812">Transmembrane</keyword>
<evidence type="ECO:0000313" key="4">
    <source>
        <dbReference type="Proteomes" id="UP000239649"/>
    </source>
</evidence>
<dbReference type="InterPro" id="IPR040521">
    <property type="entry name" value="KDZ"/>
</dbReference>
<keyword evidence="2" id="KW-1133">Transmembrane helix</keyword>
<protein>
    <submittedName>
        <fullName evidence="3">Tcr1 transposon ORF2</fullName>
    </submittedName>
</protein>
<feature type="transmembrane region" description="Helical" evidence="2">
    <location>
        <begin position="257"/>
        <end position="280"/>
    </location>
</feature>
<evidence type="ECO:0000256" key="1">
    <source>
        <dbReference type="SAM" id="Coils"/>
    </source>
</evidence>
<dbReference type="AlphaFoldDB" id="A0A2P6VBF9"/>
<evidence type="ECO:0000313" key="3">
    <source>
        <dbReference type="EMBL" id="PSC71430.1"/>
    </source>
</evidence>
<keyword evidence="1" id="KW-0175">Coiled coil</keyword>
<dbReference type="PANTHER" id="PTHR33104">
    <property type="entry name" value="SI:DKEY-29D5.2"/>
    <property type="match status" value="1"/>
</dbReference>
<dbReference type="PANTHER" id="PTHR33104:SF2">
    <property type="entry name" value="CXC3 LIKE CYSTEINE CLUSTER DOMAIN-CONTAINING PROTEIN"/>
    <property type="match status" value="1"/>
</dbReference>
<feature type="coiled-coil region" evidence="1">
    <location>
        <begin position="600"/>
        <end position="627"/>
    </location>
</feature>